<evidence type="ECO:0000313" key="1">
    <source>
        <dbReference type="EMBL" id="TCO16469.1"/>
    </source>
</evidence>
<dbReference type="Proteomes" id="UP000295818">
    <property type="component" value="Unassembled WGS sequence"/>
</dbReference>
<protein>
    <recommendedName>
        <fullName evidence="3">DUF397 domain-containing protein</fullName>
    </recommendedName>
</protein>
<evidence type="ECO:0008006" key="3">
    <source>
        <dbReference type="Google" id="ProtNLM"/>
    </source>
</evidence>
<gene>
    <name evidence="1" type="ORF">EV644_117123</name>
</gene>
<comment type="caution">
    <text evidence="1">The sequence shown here is derived from an EMBL/GenBank/DDBJ whole genome shotgun (WGS) entry which is preliminary data.</text>
</comment>
<dbReference type="EMBL" id="SLWM01000017">
    <property type="protein sequence ID" value="TCO16469.1"/>
    <property type="molecule type" value="Genomic_DNA"/>
</dbReference>
<proteinExistence type="predicted"/>
<reference evidence="1 2" key="1">
    <citation type="journal article" date="2015" name="Stand. Genomic Sci.">
        <title>Genomic Encyclopedia of Bacterial and Archaeal Type Strains, Phase III: the genomes of soil and plant-associated and newly described type strains.</title>
        <authorList>
            <person name="Whitman W.B."/>
            <person name="Woyke T."/>
            <person name="Klenk H.P."/>
            <person name="Zhou Y."/>
            <person name="Lilburn T.G."/>
            <person name="Beck B.J."/>
            <person name="De Vos P."/>
            <person name="Vandamme P."/>
            <person name="Eisen J.A."/>
            <person name="Garrity G."/>
            <person name="Hugenholtz P."/>
            <person name="Kyrpides N.C."/>
        </authorList>
    </citation>
    <scope>NUCLEOTIDE SEQUENCE [LARGE SCALE GENOMIC DNA]</scope>
    <source>
        <strain evidence="1 2">VKM Ac-2538</strain>
    </source>
</reference>
<sequence>MQQDGQMAQRPVDLRVLGEENSHGGHLAITRELIDGRADDNDTTFATPDEWKSYVAKVQAAANHFA</sequence>
<accession>A0ABY2BCQ4</accession>
<evidence type="ECO:0000313" key="2">
    <source>
        <dbReference type="Proteomes" id="UP000295818"/>
    </source>
</evidence>
<name>A0ABY2BCQ4_9ACTN</name>
<organism evidence="1 2">
    <name type="scientific">Kribbella orskensis</name>
    <dbReference type="NCBI Taxonomy" id="2512216"/>
    <lineage>
        <taxon>Bacteria</taxon>
        <taxon>Bacillati</taxon>
        <taxon>Actinomycetota</taxon>
        <taxon>Actinomycetes</taxon>
        <taxon>Propionibacteriales</taxon>
        <taxon>Kribbellaceae</taxon>
        <taxon>Kribbella</taxon>
    </lineage>
</organism>
<keyword evidence="2" id="KW-1185">Reference proteome</keyword>